<dbReference type="GO" id="GO:0006310">
    <property type="term" value="P:DNA recombination"/>
    <property type="evidence" value="ECO:0007669"/>
    <property type="project" value="TreeGrafter"/>
</dbReference>
<reference evidence="3" key="1">
    <citation type="journal article" date="2019" name="PLoS Negl. Trop. Dis.">
        <title>Revisiting the worldwide diversity of Leptospira species in the environment.</title>
        <authorList>
            <person name="Vincent A.T."/>
            <person name="Schiettekatte O."/>
            <person name="Bourhy P."/>
            <person name="Veyrier F.J."/>
            <person name="Picardeau M."/>
        </authorList>
    </citation>
    <scope>NUCLEOTIDE SEQUENCE [LARGE SCALE GENOMIC DNA]</scope>
    <source>
        <strain evidence="3">201702455</strain>
    </source>
</reference>
<keyword evidence="4" id="KW-1185">Reference proteome</keyword>
<evidence type="ECO:0000313" key="4">
    <source>
        <dbReference type="Proteomes" id="UP000297762"/>
    </source>
</evidence>
<evidence type="ECO:0000259" key="2">
    <source>
        <dbReference type="Pfam" id="PF04754"/>
    </source>
</evidence>
<dbReference type="InterPro" id="IPR051699">
    <property type="entry name" value="Rpn/YhgA-like_nuclease"/>
</dbReference>
<feature type="domain" description="Transposase (putative) YhgA-like" evidence="2">
    <location>
        <begin position="8"/>
        <end position="211"/>
    </location>
</feature>
<dbReference type="GO" id="GO:1990238">
    <property type="term" value="F:double-stranded DNA endonuclease activity"/>
    <property type="evidence" value="ECO:0007669"/>
    <property type="project" value="TreeGrafter"/>
</dbReference>
<evidence type="ECO:0000313" key="3">
    <source>
        <dbReference type="EMBL" id="TGL60714.1"/>
    </source>
</evidence>
<gene>
    <name evidence="3" type="ORF">EHQ64_12915</name>
</gene>
<proteinExistence type="inferred from homology"/>
<organism evidence="3 4">
    <name type="scientific">Leptospira sarikeiensis</name>
    <dbReference type="NCBI Taxonomy" id="2484943"/>
    <lineage>
        <taxon>Bacteria</taxon>
        <taxon>Pseudomonadati</taxon>
        <taxon>Spirochaetota</taxon>
        <taxon>Spirochaetia</taxon>
        <taxon>Leptospirales</taxon>
        <taxon>Leptospiraceae</taxon>
        <taxon>Leptospira</taxon>
    </lineage>
</organism>
<dbReference type="NCBIfam" id="TIGR01784">
    <property type="entry name" value="T_den_put_tspse"/>
    <property type="match status" value="1"/>
</dbReference>
<dbReference type="AlphaFoldDB" id="A0A4R9K7W8"/>
<comment type="similarity">
    <text evidence="1">Belongs to the Rpn/YhgA-like nuclease family.</text>
</comment>
<dbReference type="OrthoDB" id="344848at2"/>
<dbReference type="Pfam" id="PF04754">
    <property type="entry name" value="Transposase_31"/>
    <property type="match status" value="1"/>
</dbReference>
<name>A0A4R9K7W8_9LEPT</name>
<sequence>MQMEVFRNPHDRFVRDIFKEEKNAVSFFKTSLPKEISRLLDWKEFHSADNKFMLENLEQREVDLLFSVGLSSGSSAKIYLLFEHKSYRDTKAFLQILGYLTEIYKNQSQNRNSLSVVIPVIFYQAQNKWDSGKRFIDQFELDAKRNPQLHPYIPDFEILLFPLSEIDIPSFFSQPNLKFSLYLAQNIRANKSVFLKSFYKGFQELKNIDSESERLSILKKGLSYVFSVRKEKVEDILSVLNQTERSYYKEEIMTTAERLNRQGFRRGVKLEKLNIARKMISLNFDLKTILKVTELSKKDLKDHKILP</sequence>
<dbReference type="InterPro" id="IPR006842">
    <property type="entry name" value="Transposase_31"/>
</dbReference>
<dbReference type="EMBL" id="RQGF01000028">
    <property type="protein sequence ID" value="TGL60714.1"/>
    <property type="molecule type" value="Genomic_DNA"/>
</dbReference>
<accession>A0A4R9K7W8</accession>
<evidence type="ECO:0000256" key="1">
    <source>
        <dbReference type="ARBA" id="ARBA00009787"/>
    </source>
</evidence>
<dbReference type="InterPro" id="IPR010106">
    <property type="entry name" value="RpnA"/>
</dbReference>
<comment type="caution">
    <text evidence="3">The sequence shown here is derived from an EMBL/GenBank/DDBJ whole genome shotgun (WGS) entry which is preliminary data.</text>
</comment>
<protein>
    <submittedName>
        <fullName evidence="3">Rpn family recombination-promoting nuclease/putative transposase</fullName>
    </submittedName>
</protein>
<dbReference type="PANTHER" id="PTHR34611">
    <property type="match status" value="1"/>
</dbReference>
<dbReference type="PANTHER" id="PTHR34611:SF2">
    <property type="entry name" value="INACTIVE RECOMBINATION-PROMOTING NUCLEASE-LIKE PROTEIN RPNE-RELATED"/>
    <property type="match status" value="1"/>
</dbReference>
<dbReference type="Proteomes" id="UP000297762">
    <property type="component" value="Unassembled WGS sequence"/>
</dbReference>